<evidence type="ECO:0000313" key="2">
    <source>
        <dbReference type="Proteomes" id="UP000256964"/>
    </source>
</evidence>
<evidence type="ECO:0000313" key="1">
    <source>
        <dbReference type="EMBL" id="RDX40934.1"/>
    </source>
</evidence>
<gene>
    <name evidence="1" type="ORF">OH76DRAFT_280101</name>
</gene>
<organism evidence="1 2">
    <name type="scientific">Lentinus brumalis</name>
    <dbReference type="NCBI Taxonomy" id="2498619"/>
    <lineage>
        <taxon>Eukaryota</taxon>
        <taxon>Fungi</taxon>
        <taxon>Dikarya</taxon>
        <taxon>Basidiomycota</taxon>
        <taxon>Agaricomycotina</taxon>
        <taxon>Agaricomycetes</taxon>
        <taxon>Polyporales</taxon>
        <taxon>Polyporaceae</taxon>
        <taxon>Lentinus</taxon>
    </lineage>
</organism>
<protein>
    <submittedName>
        <fullName evidence="1">Uncharacterized protein</fullName>
    </submittedName>
</protein>
<reference evidence="1 2" key="1">
    <citation type="journal article" date="2018" name="Biotechnol. Biofuels">
        <title>Integrative visual omics of the white-rot fungus Polyporus brumalis exposes the biotechnological potential of its oxidative enzymes for delignifying raw plant biomass.</title>
        <authorList>
            <person name="Miyauchi S."/>
            <person name="Rancon A."/>
            <person name="Drula E."/>
            <person name="Hage H."/>
            <person name="Chaduli D."/>
            <person name="Favel A."/>
            <person name="Grisel S."/>
            <person name="Henrissat B."/>
            <person name="Herpoel-Gimbert I."/>
            <person name="Ruiz-Duenas F.J."/>
            <person name="Chevret D."/>
            <person name="Hainaut M."/>
            <person name="Lin J."/>
            <person name="Wang M."/>
            <person name="Pangilinan J."/>
            <person name="Lipzen A."/>
            <person name="Lesage-Meessen L."/>
            <person name="Navarro D."/>
            <person name="Riley R."/>
            <person name="Grigoriev I.V."/>
            <person name="Zhou S."/>
            <person name="Raouche S."/>
            <person name="Rosso M.N."/>
        </authorList>
    </citation>
    <scope>NUCLEOTIDE SEQUENCE [LARGE SCALE GENOMIC DNA]</scope>
    <source>
        <strain evidence="1 2">BRFM 1820</strain>
    </source>
</reference>
<keyword evidence="2" id="KW-1185">Reference proteome</keyword>
<dbReference type="AlphaFoldDB" id="A0A371CKX1"/>
<sequence length="119" mass="13727">MSPPARRLAWSFVRPFVVFLPPLALSMLALRLRGAAGCLVVTCYRYCYRYCFLCHTLRPTHCRTRTRYHAPLPTPPVYHLLTAPAPRRISCHHTPVGRLSVLCNLHARLPRCSLRYAER</sequence>
<name>A0A371CKX1_9APHY</name>
<accession>A0A371CKX1</accession>
<dbReference type="EMBL" id="KZ857530">
    <property type="protein sequence ID" value="RDX40934.1"/>
    <property type="molecule type" value="Genomic_DNA"/>
</dbReference>
<dbReference type="Proteomes" id="UP000256964">
    <property type="component" value="Unassembled WGS sequence"/>
</dbReference>
<proteinExistence type="predicted"/>